<dbReference type="VEuPathDB" id="CryptoDB:cubi_03482"/>
<dbReference type="GeneID" id="39980274"/>
<sequence length="405" mass="46671">MSILIVFDIDFDSECSILRLEYFKNTLKQLFLDDEFNKEYSECLISVYFVLDEKKKKLVFTSPRFKEVSWHPVGSYSSMESLLIIDRLIEQITSNCIELKVEQDSVLIKSHLDNSASREELRPISDCFVDFLKEGVMIERNNMQKEIDNSIGILGSNCINWTEEHQNIGKERQLLVIWLMDSSVCFKRLDNGGFPRFQEMSESSFTPNVEVKYSLLNYGESYSNEHKFSKNCFLEAQVEAVSLLPLSSADKILKNFIFDKINNFYYSEKYISIFSPDSPLSDLEYFNDLSVIGFYLYPSLTRFPLFIQDTLQVLSLPYSSTFIGIISITKYQPLPVITRRLIELKNSSEGKEMAMQALILALHKEKFAMALELNPNWFALLISIIIGSSIHLAMDILPPGYIITA</sequence>
<protein>
    <submittedName>
        <fullName evidence="1">Uncharacterized protein</fullName>
    </submittedName>
</protein>
<keyword evidence="2" id="KW-1185">Reference proteome</keyword>
<evidence type="ECO:0000313" key="2">
    <source>
        <dbReference type="Proteomes" id="UP000186176"/>
    </source>
</evidence>
<dbReference type="EMBL" id="LRBP01000014">
    <property type="protein sequence ID" value="OII73684.1"/>
    <property type="molecule type" value="Genomic_DNA"/>
</dbReference>
<gene>
    <name evidence="1" type="ORF">cubi_03482</name>
</gene>
<proteinExistence type="predicted"/>
<dbReference type="AlphaFoldDB" id="A0A1J4MKY5"/>
<dbReference type="OrthoDB" id="341680at2759"/>
<evidence type="ECO:0000313" key="1">
    <source>
        <dbReference type="EMBL" id="OII73684.1"/>
    </source>
</evidence>
<dbReference type="Proteomes" id="UP000186176">
    <property type="component" value="Unassembled WGS sequence"/>
</dbReference>
<name>A0A1J4MKY5_9CRYT</name>
<accession>A0A1J4MKY5</accession>
<organism evidence="1 2">
    <name type="scientific">Cryptosporidium ubiquitum</name>
    <dbReference type="NCBI Taxonomy" id="857276"/>
    <lineage>
        <taxon>Eukaryota</taxon>
        <taxon>Sar</taxon>
        <taxon>Alveolata</taxon>
        <taxon>Apicomplexa</taxon>
        <taxon>Conoidasida</taxon>
        <taxon>Coccidia</taxon>
        <taxon>Eucoccidiorida</taxon>
        <taxon>Eimeriorina</taxon>
        <taxon>Cryptosporidiidae</taxon>
        <taxon>Cryptosporidium</taxon>
    </lineage>
</organism>
<reference evidence="1 2" key="1">
    <citation type="submission" date="2016-10" db="EMBL/GenBank/DDBJ databases">
        <title>Reductive evolution of mitochondrial metabolism and differential evolution of invasion-related proteins in Cryptosporidium.</title>
        <authorList>
            <person name="Liu S."/>
            <person name="Roellig D.M."/>
            <person name="Guo Y."/>
            <person name="Li N."/>
            <person name="Frace M.A."/>
            <person name="Tang K."/>
            <person name="Zhang L."/>
            <person name="Feng Y."/>
            <person name="Xiao L."/>
        </authorList>
    </citation>
    <scope>NUCLEOTIDE SEQUENCE [LARGE SCALE GENOMIC DNA]</scope>
    <source>
        <strain evidence="1">39726</strain>
    </source>
</reference>
<dbReference type="RefSeq" id="XP_028874939.1">
    <property type="nucleotide sequence ID" value="XM_029020495.1"/>
</dbReference>
<comment type="caution">
    <text evidence="1">The sequence shown here is derived from an EMBL/GenBank/DDBJ whole genome shotgun (WGS) entry which is preliminary data.</text>
</comment>